<keyword evidence="6" id="KW-1185">Reference proteome</keyword>
<comment type="caution">
    <text evidence="5">The sequence shown here is derived from an EMBL/GenBank/DDBJ whole genome shotgun (WGS) entry which is preliminary data.</text>
</comment>
<dbReference type="AlphaFoldDB" id="A0A9W8AH73"/>
<dbReference type="InterPro" id="IPR031303">
    <property type="entry name" value="C5_meth_CS"/>
</dbReference>
<dbReference type="GO" id="GO:0032259">
    <property type="term" value="P:methylation"/>
    <property type="evidence" value="ECO:0007669"/>
    <property type="project" value="UniProtKB-KW"/>
</dbReference>
<keyword evidence="2 5" id="KW-0489">Methyltransferase</keyword>
<keyword evidence="3 5" id="KW-0808">Transferase</keyword>
<organism evidence="5 6">
    <name type="scientific">Dispira parvispora</name>
    <dbReference type="NCBI Taxonomy" id="1520584"/>
    <lineage>
        <taxon>Eukaryota</taxon>
        <taxon>Fungi</taxon>
        <taxon>Fungi incertae sedis</taxon>
        <taxon>Zoopagomycota</taxon>
        <taxon>Kickxellomycotina</taxon>
        <taxon>Dimargaritomycetes</taxon>
        <taxon>Dimargaritales</taxon>
        <taxon>Dimargaritaceae</taxon>
        <taxon>Dispira</taxon>
    </lineage>
</organism>
<evidence type="ECO:0000256" key="4">
    <source>
        <dbReference type="ARBA" id="ARBA00022691"/>
    </source>
</evidence>
<evidence type="ECO:0000256" key="1">
    <source>
        <dbReference type="ARBA" id="ARBA00011975"/>
    </source>
</evidence>
<dbReference type="EMBL" id="JANBPY010003132">
    <property type="protein sequence ID" value="KAJ1952640.1"/>
    <property type="molecule type" value="Genomic_DNA"/>
</dbReference>
<evidence type="ECO:0000313" key="5">
    <source>
        <dbReference type="EMBL" id="KAJ1952640.1"/>
    </source>
</evidence>
<keyword evidence="4" id="KW-0949">S-adenosyl-L-methionine</keyword>
<dbReference type="InterPro" id="IPR029063">
    <property type="entry name" value="SAM-dependent_MTases_sf"/>
</dbReference>
<dbReference type="GO" id="GO:0044027">
    <property type="term" value="P:negative regulation of gene expression via chromosomal CpG island methylation"/>
    <property type="evidence" value="ECO:0007669"/>
    <property type="project" value="TreeGrafter"/>
</dbReference>
<dbReference type="InterPro" id="IPR001525">
    <property type="entry name" value="C5_MeTfrase"/>
</dbReference>
<sequence length="101" mass="11149">MNKAGTVIHPTQHRVLSVRECARSQGFPDHFVFLSDNPGTIKDMHRQIGNAVPPPLAHALSSQLLEGILERLLVKGAQFSDDKPVGQFLQTNPEYLFGTTN</sequence>
<accession>A0A9W8AH73</accession>
<evidence type="ECO:0000256" key="2">
    <source>
        <dbReference type="ARBA" id="ARBA00022603"/>
    </source>
</evidence>
<name>A0A9W8AH73_9FUNG</name>
<dbReference type="PROSITE" id="PS00095">
    <property type="entry name" value="C5_MTASE_2"/>
    <property type="match status" value="1"/>
</dbReference>
<reference evidence="5" key="1">
    <citation type="submission" date="2022-07" db="EMBL/GenBank/DDBJ databases">
        <title>Phylogenomic reconstructions and comparative analyses of Kickxellomycotina fungi.</title>
        <authorList>
            <person name="Reynolds N.K."/>
            <person name="Stajich J.E."/>
            <person name="Barry K."/>
            <person name="Grigoriev I.V."/>
            <person name="Crous P."/>
            <person name="Smith M.E."/>
        </authorList>
    </citation>
    <scope>NUCLEOTIDE SEQUENCE</scope>
    <source>
        <strain evidence="5">RSA 1196</strain>
    </source>
</reference>
<evidence type="ECO:0000313" key="6">
    <source>
        <dbReference type="Proteomes" id="UP001150925"/>
    </source>
</evidence>
<dbReference type="OrthoDB" id="5376140at2759"/>
<dbReference type="PANTHER" id="PTHR10629:SF52">
    <property type="entry name" value="DNA (CYTOSINE-5)-METHYLTRANSFERASE 1"/>
    <property type="match status" value="1"/>
</dbReference>
<dbReference type="GO" id="GO:0003677">
    <property type="term" value="F:DNA binding"/>
    <property type="evidence" value="ECO:0007669"/>
    <property type="project" value="TreeGrafter"/>
</dbReference>
<dbReference type="Proteomes" id="UP001150925">
    <property type="component" value="Unassembled WGS sequence"/>
</dbReference>
<dbReference type="GO" id="GO:0005634">
    <property type="term" value="C:nucleus"/>
    <property type="evidence" value="ECO:0007669"/>
    <property type="project" value="TreeGrafter"/>
</dbReference>
<dbReference type="EC" id="2.1.1.37" evidence="1"/>
<dbReference type="InterPro" id="IPR050390">
    <property type="entry name" value="C5-Methyltransferase"/>
</dbReference>
<evidence type="ECO:0000256" key="3">
    <source>
        <dbReference type="ARBA" id="ARBA00022679"/>
    </source>
</evidence>
<dbReference type="Gene3D" id="3.90.120.10">
    <property type="entry name" value="DNA Methylase, subunit A, domain 2"/>
    <property type="match status" value="1"/>
</dbReference>
<proteinExistence type="predicted"/>
<dbReference type="GO" id="GO:0003886">
    <property type="term" value="F:DNA (cytosine-5-)-methyltransferase activity"/>
    <property type="evidence" value="ECO:0007669"/>
    <property type="project" value="UniProtKB-EC"/>
</dbReference>
<dbReference type="SUPFAM" id="SSF53335">
    <property type="entry name" value="S-adenosyl-L-methionine-dependent methyltransferases"/>
    <property type="match status" value="1"/>
</dbReference>
<dbReference type="Pfam" id="PF00145">
    <property type="entry name" value="DNA_methylase"/>
    <property type="match status" value="1"/>
</dbReference>
<protein>
    <recommendedName>
        <fullName evidence="1">DNA (cytosine-5-)-methyltransferase</fullName>
        <ecNumber evidence="1">2.1.1.37</ecNumber>
    </recommendedName>
</protein>
<gene>
    <name evidence="5" type="primary">DNMT1</name>
    <name evidence="5" type="ORF">IWQ62_006178</name>
</gene>
<dbReference type="PANTHER" id="PTHR10629">
    <property type="entry name" value="CYTOSINE-SPECIFIC METHYLTRANSFERASE"/>
    <property type="match status" value="1"/>
</dbReference>